<protein>
    <recommendedName>
        <fullName evidence="1">Outer membrane protein beta-barrel domain-containing protein</fullName>
    </recommendedName>
</protein>
<proteinExistence type="predicted"/>
<dbReference type="OrthoDB" id="952442at2"/>
<evidence type="ECO:0000259" key="1">
    <source>
        <dbReference type="Pfam" id="PF13568"/>
    </source>
</evidence>
<dbReference type="EMBL" id="CP029145">
    <property type="protein sequence ID" value="AWM33266.1"/>
    <property type="molecule type" value="Genomic_DNA"/>
</dbReference>
<evidence type="ECO:0000313" key="2">
    <source>
        <dbReference type="EMBL" id="AWM33266.1"/>
    </source>
</evidence>
<accession>A0A2Z3GPQ6</accession>
<dbReference type="Pfam" id="PF13568">
    <property type="entry name" value="OMP_b-brl_2"/>
    <property type="match status" value="1"/>
</dbReference>
<dbReference type="KEGG" id="hnv:DDQ68_11030"/>
<name>A0A2Z3GPQ6_9BACT</name>
<dbReference type="Proteomes" id="UP000245999">
    <property type="component" value="Chromosome"/>
</dbReference>
<dbReference type="AlphaFoldDB" id="A0A2Z3GPQ6"/>
<keyword evidence="3" id="KW-1185">Reference proteome</keyword>
<reference evidence="3" key="1">
    <citation type="submission" date="2018-04" db="EMBL/GenBank/DDBJ databases">
        <title>Complete genome of Antarctic heterotrophic bacterium Hymenobacter nivis.</title>
        <authorList>
            <person name="Terashima M."/>
        </authorList>
    </citation>
    <scope>NUCLEOTIDE SEQUENCE [LARGE SCALE GENOMIC DNA]</scope>
    <source>
        <strain evidence="3">NBRC 111535</strain>
    </source>
</reference>
<gene>
    <name evidence="2" type="ORF">DDQ68_11030</name>
</gene>
<feature type="domain" description="Outer membrane protein beta-barrel" evidence="1">
    <location>
        <begin position="243"/>
        <end position="415"/>
    </location>
</feature>
<evidence type="ECO:0000313" key="3">
    <source>
        <dbReference type="Proteomes" id="UP000245999"/>
    </source>
</evidence>
<dbReference type="InterPro" id="IPR025665">
    <property type="entry name" value="Beta-barrel_OMP_2"/>
</dbReference>
<sequence>MFRFYVQVLCSSVKFMRKNNCLIISVFAWVGLVASGQEARAQADFRSGYVVRTAGDTLRGLVDRREARLNATRCRFRPDAAGAIATYTPADVLAYGYAAPKEDYRALAVPGPPPAPAPTPATAPSFLLVLADGPAQLYYLRAEDGQDRYYVASPALPLSELVHRTMLVERDGKTYYDEQRTYRATLAQALPNCPAAQSMLPTLAFGERPLVRAVARYNACAAPAAGHVAPAAPPGVDAGRPTVGLLVGVQQGRLTINTGDALSTDSEAATGPVVGLALAVPFSRHSRKLSLQVNVFYETQQYALTGKSPVYSSVGTTTTAYKFDLAGLRAPVLLRYTLPNGHVHPFAEAGGAVAYAFKTNNSAQDINSSGGTGSPRPVFGTDGFRRLELGLTGGVGLAAPVWQGRNLNLLVRYERSDGYSGVGGIATPVTRIYGLLTLDLFK</sequence>
<organism evidence="2 3">
    <name type="scientific">Hymenobacter nivis</name>
    <dbReference type="NCBI Taxonomy" id="1850093"/>
    <lineage>
        <taxon>Bacteria</taxon>
        <taxon>Pseudomonadati</taxon>
        <taxon>Bacteroidota</taxon>
        <taxon>Cytophagia</taxon>
        <taxon>Cytophagales</taxon>
        <taxon>Hymenobacteraceae</taxon>
        <taxon>Hymenobacter</taxon>
    </lineage>
</organism>